<evidence type="ECO:0000256" key="8">
    <source>
        <dbReference type="ARBA" id="ARBA00022801"/>
    </source>
</evidence>
<feature type="binding site" evidence="16">
    <location>
        <position position="161"/>
    </location>
    <ligand>
        <name>Zn(2+)</name>
        <dbReference type="ChEBI" id="CHEBI:29105"/>
        <note>catalytic</note>
    </ligand>
</feature>
<dbReference type="PROSITE" id="PS51371">
    <property type="entry name" value="CBS"/>
    <property type="match status" value="1"/>
</dbReference>
<feature type="transmembrane region" description="Helical" evidence="14">
    <location>
        <begin position="137"/>
        <end position="155"/>
    </location>
</feature>
<feature type="binding site" evidence="16">
    <location>
        <position position="65"/>
    </location>
    <ligand>
        <name>Zn(2+)</name>
        <dbReference type="ChEBI" id="CHEBI:29105"/>
        <note>catalytic</note>
    </ligand>
</feature>
<feature type="transmembrane region" description="Helical" evidence="14">
    <location>
        <begin position="106"/>
        <end position="125"/>
    </location>
</feature>
<dbReference type="InterPro" id="IPR000644">
    <property type="entry name" value="CBS_dom"/>
</dbReference>
<dbReference type="GO" id="GO:0046872">
    <property type="term" value="F:metal ion binding"/>
    <property type="evidence" value="ECO:0007669"/>
    <property type="project" value="UniProtKB-UniRule"/>
</dbReference>
<feature type="transmembrane region" description="Helical" evidence="14">
    <location>
        <begin position="76"/>
        <end position="94"/>
    </location>
</feature>
<keyword evidence="7" id="KW-0677">Repeat</keyword>
<comment type="caution">
    <text evidence="19">The sequence shown here is derived from an EMBL/GenBank/DDBJ whole genome shotgun (WGS) entry which is preliminary data.</text>
</comment>
<dbReference type="Gene3D" id="3.10.580.10">
    <property type="entry name" value="CBS-domain"/>
    <property type="match status" value="1"/>
</dbReference>
<dbReference type="EMBL" id="JAVMIP010000027">
    <property type="protein sequence ID" value="MDS3862365.1"/>
    <property type="molecule type" value="Genomic_DNA"/>
</dbReference>
<dbReference type="InterPro" id="IPR008915">
    <property type="entry name" value="Peptidase_M50"/>
</dbReference>
<dbReference type="Proteomes" id="UP001268256">
    <property type="component" value="Unassembled WGS sequence"/>
</dbReference>
<dbReference type="GO" id="GO:0008237">
    <property type="term" value="F:metallopeptidase activity"/>
    <property type="evidence" value="ECO:0007669"/>
    <property type="project" value="UniProtKB-UniRule"/>
</dbReference>
<evidence type="ECO:0000256" key="15">
    <source>
        <dbReference type="PIRSR" id="PIRSR006404-1"/>
    </source>
</evidence>
<evidence type="ECO:0000256" key="11">
    <source>
        <dbReference type="ARBA" id="ARBA00023049"/>
    </source>
</evidence>
<keyword evidence="20" id="KW-1185">Reference proteome</keyword>
<dbReference type="PANTHER" id="PTHR39188">
    <property type="entry name" value="MEMBRANE-ASSOCIATED ZINC METALLOPROTEASE M50B"/>
    <property type="match status" value="1"/>
</dbReference>
<feature type="transmembrane region" description="Helical" evidence="14">
    <location>
        <begin position="12"/>
        <end position="31"/>
    </location>
</feature>
<evidence type="ECO:0000256" key="5">
    <source>
        <dbReference type="ARBA" id="ARBA00022692"/>
    </source>
</evidence>
<dbReference type="Pfam" id="PF02163">
    <property type="entry name" value="Peptidase_M50"/>
    <property type="match status" value="2"/>
</dbReference>
<accession>A0AAE4JXC0</accession>
<evidence type="ECO:0000313" key="19">
    <source>
        <dbReference type="EMBL" id="MDS3862365.1"/>
    </source>
</evidence>
<evidence type="ECO:0000256" key="2">
    <source>
        <dbReference type="ARBA" id="ARBA00007931"/>
    </source>
</evidence>
<evidence type="ECO:0000256" key="1">
    <source>
        <dbReference type="ARBA" id="ARBA00004651"/>
    </source>
</evidence>
<gene>
    <name evidence="19" type="ORF">RIF25_16320</name>
</gene>
<name>A0AAE4JXC0_9CYAN</name>
<comment type="subcellular location">
    <subcellularLocation>
        <location evidence="1 14">Cell membrane</location>
        <topology evidence="1 14">Multi-pass membrane protein</topology>
    </subcellularLocation>
</comment>
<evidence type="ECO:0000256" key="16">
    <source>
        <dbReference type="PIRSR" id="PIRSR006404-2"/>
    </source>
</evidence>
<dbReference type="InterPro" id="IPR016483">
    <property type="entry name" value="UCP006404_Pept_M50_CBS"/>
</dbReference>
<evidence type="ECO:0000256" key="12">
    <source>
        <dbReference type="ARBA" id="ARBA00023122"/>
    </source>
</evidence>
<keyword evidence="11 14" id="KW-0482">Metalloprotease</keyword>
<proteinExistence type="inferred from homology"/>
<dbReference type="RefSeq" id="WP_322879577.1">
    <property type="nucleotide sequence ID" value="NZ_JAVMIP010000027.1"/>
</dbReference>
<dbReference type="PIRSF" id="PIRSF006404">
    <property type="entry name" value="UCP006404_Pept_M50_CBS"/>
    <property type="match status" value="1"/>
</dbReference>
<keyword evidence="4 14" id="KW-0645">Protease</keyword>
<evidence type="ECO:0000256" key="7">
    <source>
        <dbReference type="ARBA" id="ARBA00022737"/>
    </source>
</evidence>
<dbReference type="InterPro" id="IPR046342">
    <property type="entry name" value="CBS_dom_sf"/>
</dbReference>
<dbReference type="SUPFAM" id="SSF54631">
    <property type="entry name" value="CBS-domain pair"/>
    <property type="match status" value="1"/>
</dbReference>
<dbReference type="GO" id="GO:0005886">
    <property type="term" value="C:plasma membrane"/>
    <property type="evidence" value="ECO:0007669"/>
    <property type="project" value="UniProtKB-SubCell"/>
</dbReference>
<keyword evidence="13 14" id="KW-0472">Membrane</keyword>
<keyword evidence="9 14" id="KW-0862">Zinc</keyword>
<dbReference type="CDD" id="cd06164">
    <property type="entry name" value="S2P-M50_SpoIVFB_CBS"/>
    <property type="match status" value="1"/>
</dbReference>
<keyword evidence="3 14" id="KW-1003">Cell membrane</keyword>
<evidence type="ECO:0000256" key="3">
    <source>
        <dbReference type="ARBA" id="ARBA00022475"/>
    </source>
</evidence>
<keyword evidence="8 14" id="KW-0378">Hydrolase</keyword>
<feature type="transmembrane region" description="Helical" evidence="14">
    <location>
        <begin position="196"/>
        <end position="222"/>
    </location>
</feature>
<organism evidence="19 20">
    <name type="scientific">Pseudocalidococcus azoricus BACA0444</name>
    <dbReference type="NCBI Taxonomy" id="2918990"/>
    <lineage>
        <taxon>Bacteria</taxon>
        <taxon>Bacillati</taxon>
        <taxon>Cyanobacteriota</taxon>
        <taxon>Cyanophyceae</taxon>
        <taxon>Acaryochloridales</taxon>
        <taxon>Thermosynechococcaceae</taxon>
        <taxon>Pseudocalidococcus</taxon>
        <taxon>Pseudocalidococcus azoricus</taxon>
    </lineage>
</organism>
<evidence type="ECO:0000256" key="9">
    <source>
        <dbReference type="ARBA" id="ARBA00022833"/>
    </source>
</evidence>
<keyword evidence="6 14" id="KW-0479">Metal-binding</keyword>
<comment type="similarity">
    <text evidence="2 14">Belongs to the peptidase M50B family.</text>
</comment>
<keyword evidence="10 14" id="KW-1133">Transmembrane helix</keyword>
<evidence type="ECO:0000256" key="13">
    <source>
        <dbReference type="ARBA" id="ARBA00023136"/>
    </source>
</evidence>
<sequence>MGKSWQVGQLFGIPLFLDSSWFLVVGLFTFLNGSDWQREYPAWGAWAWAAGFAMAILLFTSVLLHELGHSLVARSQGIQVNRITLFLFGGIAAIESESSTPGQAFQVAIAGPLVSFTLAAILFSLTMVFPMDTPGQVLASNLSGINLVLGIFNLLPGLPLDGGQVLKAAVWKATGNRFQGVRWAARSGQVLGWTGIILGTASLALLGVGNGLWLALLGWFGIRNASLYNRMTNIQEALLTVTAAQALSRDFRVVEATLSLREFAERYLLLADQQPTAYFSASEGRYRGQVDPSLLSPIERSQWDQLTVMALTTALDDVPTCAESNSLAEIIVQLETQACRYVTVLSPAGSVAGVIDRGDIFQALAQSLNWVVMAPDLKQIKQSHQYPPSLQLRKLAETALQNQVPAHLDAKDPAPIPEPPLTKV</sequence>
<evidence type="ECO:0000259" key="18">
    <source>
        <dbReference type="PROSITE" id="PS51371"/>
    </source>
</evidence>
<dbReference type="AlphaFoldDB" id="A0AAE4JXC0"/>
<feature type="binding site" evidence="16">
    <location>
        <position position="69"/>
    </location>
    <ligand>
        <name>Zn(2+)</name>
        <dbReference type="ChEBI" id="CHEBI:29105"/>
        <note>catalytic</note>
    </ligand>
</feature>
<dbReference type="GO" id="GO:0006508">
    <property type="term" value="P:proteolysis"/>
    <property type="evidence" value="ECO:0007669"/>
    <property type="project" value="UniProtKB-KW"/>
</dbReference>
<evidence type="ECO:0000313" key="20">
    <source>
        <dbReference type="Proteomes" id="UP001268256"/>
    </source>
</evidence>
<feature type="domain" description="CBS" evidence="18">
    <location>
        <begin position="311"/>
        <end position="371"/>
    </location>
</feature>
<dbReference type="PANTHER" id="PTHR39188:SF3">
    <property type="entry name" value="STAGE IV SPORULATION PROTEIN FB"/>
    <property type="match status" value="1"/>
</dbReference>
<reference evidence="20" key="1">
    <citation type="submission" date="2023-07" db="EMBL/GenBank/DDBJ databases">
        <authorList>
            <person name="Luz R."/>
            <person name="Cordeiro R."/>
            <person name="Fonseca A."/>
            <person name="Goncalves V."/>
        </authorList>
    </citation>
    <scope>NUCLEOTIDE SEQUENCE [LARGE SCALE GENOMIC DNA]</scope>
    <source>
        <strain evidence="20">BACA0444</strain>
    </source>
</reference>
<keyword evidence="12 17" id="KW-0129">CBS domain</keyword>
<evidence type="ECO:0000256" key="10">
    <source>
        <dbReference type="ARBA" id="ARBA00022989"/>
    </source>
</evidence>
<feature type="active site" evidence="15">
    <location>
        <position position="66"/>
    </location>
</feature>
<protein>
    <recommendedName>
        <fullName evidence="14">Zinc metalloprotease</fullName>
    </recommendedName>
</protein>
<evidence type="ECO:0000256" key="4">
    <source>
        <dbReference type="ARBA" id="ARBA00022670"/>
    </source>
</evidence>
<evidence type="ECO:0000256" key="6">
    <source>
        <dbReference type="ARBA" id="ARBA00022723"/>
    </source>
</evidence>
<evidence type="ECO:0000256" key="14">
    <source>
        <dbReference type="PIRNR" id="PIRNR006404"/>
    </source>
</evidence>
<feature type="transmembrane region" description="Helical" evidence="14">
    <location>
        <begin position="43"/>
        <end position="64"/>
    </location>
</feature>
<keyword evidence="5 14" id="KW-0812">Transmembrane</keyword>
<comment type="cofactor">
    <cofactor evidence="14 16">
        <name>Zn(2+)</name>
        <dbReference type="ChEBI" id="CHEBI:29105"/>
    </cofactor>
    <text evidence="14 16">Binds 1 zinc ion per subunit.</text>
</comment>
<evidence type="ECO:0000256" key="17">
    <source>
        <dbReference type="PROSITE-ProRule" id="PRU00703"/>
    </source>
</evidence>